<evidence type="ECO:0000256" key="2">
    <source>
        <dbReference type="SAM" id="Phobius"/>
    </source>
</evidence>
<feature type="region of interest" description="Disordered" evidence="1">
    <location>
        <begin position="335"/>
        <end position="365"/>
    </location>
</feature>
<feature type="compositionally biased region" description="Polar residues" evidence="1">
    <location>
        <begin position="201"/>
        <end position="215"/>
    </location>
</feature>
<protein>
    <submittedName>
        <fullName evidence="3">Uncharacterized protein</fullName>
    </submittedName>
</protein>
<organism evidence="3">
    <name type="scientific">Gordonia amarae</name>
    <dbReference type="NCBI Taxonomy" id="36821"/>
    <lineage>
        <taxon>Bacteria</taxon>
        <taxon>Bacillati</taxon>
        <taxon>Actinomycetota</taxon>
        <taxon>Actinomycetes</taxon>
        <taxon>Mycobacteriales</taxon>
        <taxon>Gordoniaceae</taxon>
        <taxon>Gordonia</taxon>
    </lineage>
</organism>
<keyword evidence="2" id="KW-1133">Transmembrane helix</keyword>
<feature type="compositionally biased region" description="Polar residues" evidence="1">
    <location>
        <begin position="249"/>
        <end position="258"/>
    </location>
</feature>
<feature type="transmembrane region" description="Helical" evidence="2">
    <location>
        <begin position="273"/>
        <end position="295"/>
    </location>
</feature>
<keyword evidence="2" id="KW-0472">Membrane</keyword>
<name>A0A857KZ62_9ACTN</name>
<keyword evidence="2" id="KW-0812">Transmembrane</keyword>
<feature type="compositionally biased region" description="Low complexity" evidence="1">
    <location>
        <begin position="45"/>
        <end position="57"/>
    </location>
</feature>
<evidence type="ECO:0000313" key="3">
    <source>
        <dbReference type="EMBL" id="QHN40416.1"/>
    </source>
</evidence>
<proteinExistence type="predicted"/>
<sequence>MTQPPEGPQQPGDEQAGHEAPEPQQVADTPTAQKSPAAPEPPAAPEALPTPDAPAAEQQSGGPEPDAQAPDVQPSSGPLPGAQWSNDPVDNETTTISSPQNPVPQNPVSPSPYPQNSYPQNPYLQAPVPPAAPGSGGYSSNPQNPVPAAPVPGAQYDPAGNYDRTMVGQPTFGMPEQPGAQQPVPQQAYSQQPYGVPASGATPSGTAPFGSQQPYRQPGPDSQGFPAQPYQQPSTGGQAPYGTYGQPGSGTQPFQGQPDSPAKPAKSKKGLKVGLIALGVIVLLALIGGGVFWFLNRGESDDEAIKRVSSEFAKAVATQDTAGMTKVMCKAEAERIGTEDTATPTSGEGDNSAAEPEKFDVKKTEVSGDNAKAELTFPSDGRTTALYFTKEDGNWVVCDSAAENFTPGS</sequence>
<feature type="compositionally biased region" description="Pro residues" evidence="1">
    <location>
        <begin position="101"/>
        <end position="113"/>
    </location>
</feature>
<feature type="compositionally biased region" description="Low complexity" evidence="1">
    <location>
        <begin position="175"/>
        <end position="194"/>
    </location>
</feature>
<feature type="compositionally biased region" description="Polar residues" evidence="1">
    <location>
        <begin position="340"/>
        <end position="349"/>
    </location>
</feature>
<feature type="region of interest" description="Disordered" evidence="1">
    <location>
        <begin position="1"/>
        <end position="267"/>
    </location>
</feature>
<evidence type="ECO:0000256" key="1">
    <source>
        <dbReference type="SAM" id="MobiDB-lite"/>
    </source>
</evidence>
<feature type="compositionally biased region" description="Polar residues" evidence="1">
    <location>
        <begin position="83"/>
        <end position="96"/>
    </location>
</feature>
<dbReference type="EMBL" id="CP045810">
    <property type="protein sequence ID" value="QHN40416.1"/>
    <property type="molecule type" value="Genomic_DNA"/>
</dbReference>
<accession>A0A857KZ62</accession>
<dbReference type="RefSeq" id="WP_005182559.1">
    <property type="nucleotide sequence ID" value="NZ_CP045805.1"/>
</dbReference>
<reference evidence="3" key="1">
    <citation type="journal article" date="2021" name="Nat. Microbiol.">
        <title>Cocultivation of an ultrasmall environmental parasitic bacterium with lytic ability against bacteria associated with wastewater foams.</title>
        <authorList>
            <person name="Batinovic S."/>
            <person name="Rose J.J.A."/>
            <person name="Ratcliffe J."/>
            <person name="Seviour R.J."/>
            <person name="Petrovski S."/>
        </authorList>
    </citation>
    <scope>NUCLEOTIDE SEQUENCE</scope>
    <source>
        <strain evidence="3">CON44</strain>
    </source>
</reference>
<dbReference type="AlphaFoldDB" id="A0A857KZ62"/>
<gene>
    <name evidence="3" type="ORF">GII30_15805</name>
</gene>
<feature type="compositionally biased region" description="Low complexity" evidence="1">
    <location>
        <begin position="114"/>
        <end position="123"/>
    </location>
</feature>
<feature type="compositionally biased region" description="Basic and acidic residues" evidence="1">
    <location>
        <begin position="355"/>
        <end position="365"/>
    </location>
</feature>